<organism evidence="1 2">
    <name type="scientific">Marinobacter daepoensis</name>
    <dbReference type="NCBI Taxonomy" id="262077"/>
    <lineage>
        <taxon>Bacteria</taxon>
        <taxon>Pseudomonadati</taxon>
        <taxon>Pseudomonadota</taxon>
        <taxon>Gammaproteobacteria</taxon>
        <taxon>Pseudomonadales</taxon>
        <taxon>Marinobacteraceae</taxon>
        <taxon>Marinobacter</taxon>
    </lineage>
</organism>
<accession>A0ABS3BIV4</accession>
<comment type="caution">
    <text evidence="1">The sequence shown here is derived from an EMBL/GenBank/DDBJ whole genome shotgun (WGS) entry which is preliminary data.</text>
</comment>
<keyword evidence="2" id="KW-1185">Reference proteome</keyword>
<dbReference type="EMBL" id="JAFKDB010000020">
    <property type="protein sequence ID" value="MBN7771433.1"/>
    <property type="molecule type" value="Genomic_DNA"/>
</dbReference>
<gene>
    <name evidence="1" type="ORF">JYP53_16110</name>
</gene>
<dbReference type="Proteomes" id="UP000664344">
    <property type="component" value="Unassembled WGS sequence"/>
</dbReference>
<evidence type="ECO:0000313" key="2">
    <source>
        <dbReference type="Proteomes" id="UP000664344"/>
    </source>
</evidence>
<sequence>MSSRIELTLSPSWTAGLLACLPWGGLSAAVLTAGLTTTLAACTLLPVTLYLGWQNFRRCGLLTGPGAVTGLTVEGDRLHCALADGRELPASIHGCSTLGATFLALKIRPTGSRSAAMTAILLTPSRPLRANVCKQAFRRLRMWLLVGPAAITR</sequence>
<dbReference type="PROSITE" id="PS51257">
    <property type="entry name" value="PROKAR_LIPOPROTEIN"/>
    <property type="match status" value="1"/>
</dbReference>
<evidence type="ECO:0008006" key="3">
    <source>
        <dbReference type="Google" id="ProtNLM"/>
    </source>
</evidence>
<reference evidence="1 2" key="1">
    <citation type="submission" date="2021-02" db="EMBL/GenBank/DDBJ databases">
        <title>PHA producing bacteria isolated from coastal sediment in Guangdong, Shenzhen.</title>
        <authorList>
            <person name="Zheng W."/>
            <person name="Yu S."/>
            <person name="Huang Y."/>
        </authorList>
    </citation>
    <scope>NUCLEOTIDE SEQUENCE [LARGE SCALE GENOMIC DNA]</scope>
    <source>
        <strain evidence="1 2">TN21-5</strain>
    </source>
</reference>
<dbReference type="RefSeq" id="WP_206558229.1">
    <property type="nucleotide sequence ID" value="NZ_JAFKDB010000020.1"/>
</dbReference>
<protein>
    <recommendedName>
        <fullName evidence="3">Toxin CptA</fullName>
    </recommendedName>
</protein>
<name>A0ABS3BIV4_9GAMM</name>
<evidence type="ECO:0000313" key="1">
    <source>
        <dbReference type="EMBL" id="MBN7771433.1"/>
    </source>
</evidence>
<proteinExistence type="predicted"/>